<gene>
    <name evidence="2" type="ORF">ACIGW0_23600</name>
</gene>
<proteinExistence type="predicted"/>
<dbReference type="RefSeq" id="WP_399618111.1">
    <property type="nucleotide sequence ID" value="NZ_JBITYT010000011.1"/>
</dbReference>
<evidence type="ECO:0000313" key="2">
    <source>
        <dbReference type="EMBL" id="MFI9122342.1"/>
    </source>
</evidence>
<comment type="caution">
    <text evidence="2">The sequence shown here is derived from an EMBL/GenBank/DDBJ whole genome shotgun (WGS) entry which is preliminary data.</text>
</comment>
<organism evidence="2 3">
    <name type="scientific">Streptomyces bikiniensis</name>
    <dbReference type="NCBI Taxonomy" id="1896"/>
    <lineage>
        <taxon>Bacteria</taxon>
        <taxon>Bacillati</taxon>
        <taxon>Actinomycetota</taxon>
        <taxon>Actinomycetes</taxon>
        <taxon>Kitasatosporales</taxon>
        <taxon>Streptomycetaceae</taxon>
        <taxon>Streptomyces</taxon>
    </lineage>
</organism>
<evidence type="ECO:0000256" key="1">
    <source>
        <dbReference type="SAM" id="Coils"/>
    </source>
</evidence>
<dbReference type="EMBL" id="JBITYT010000011">
    <property type="protein sequence ID" value="MFI9122342.1"/>
    <property type="molecule type" value="Genomic_DNA"/>
</dbReference>
<dbReference type="Proteomes" id="UP001614391">
    <property type="component" value="Unassembled WGS sequence"/>
</dbReference>
<accession>A0ABW8CXP9</accession>
<evidence type="ECO:0000313" key="3">
    <source>
        <dbReference type="Proteomes" id="UP001614391"/>
    </source>
</evidence>
<keyword evidence="1" id="KW-0175">Coiled coil</keyword>
<keyword evidence="3" id="KW-1185">Reference proteome</keyword>
<sequence length="67" mass="7422">MNLITEIAAAATELRKAEEQVETRRAALHALIAKASQTGGVKQVDLTRETGYSRETIRKITRAAERQ</sequence>
<reference evidence="2 3" key="1">
    <citation type="submission" date="2024-10" db="EMBL/GenBank/DDBJ databases">
        <title>The Natural Products Discovery Center: Release of the First 8490 Sequenced Strains for Exploring Actinobacteria Biosynthetic Diversity.</title>
        <authorList>
            <person name="Kalkreuter E."/>
            <person name="Kautsar S.A."/>
            <person name="Yang D."/>
            <person name="Bader C.D."/>
            <person name="Teijaro C.N."/>
            <person name="Fluegel L."/>
            <person name="Davis C.M."/>
            <person name="Simpson J.R."/>
            <person name="Lauterbach L."/>
            <person name="Steele A.D."/>
            <person name="Gui C."/>
            <person name="Meng S."/>
            <person name="Li G."/>
            <person name="Viehrig K."/>
            <person name="Ye F."/>
            <person name="Su P."/>
            <person name="Kiefer A.F."/>
            <person name="Nichols A."/>
            <person name="Cepeda A.J."/>
            <person name="Yan W."/>
            <person name="Fan B."/>
            <person name="Jiang Y."/>
            <person name="Adhikari A."/>
            <person name="Zheng C.-J."/>
            <person name="Schuster L."/>
            <person name="Cowan T.M."/>
            <person name="Smanski M.J."/>
            <person name="Chevrette M.G."/>
            <person name="De Carvalho L.P.S."/>
            <person name="Shen B."/>
        </authorList>
    </citation>
    <scope>NUCLEOTIDE SEQUENCE [LARGE SCALE GENOMIC DNA]</scope>
    <source>
        <strain evidence="2 3">NPDC053346</strain>
    </source>
</reference>
<name>A0ABW8CXP9_STRBI</name>
<protein>
    <submittedName>
        <fullName evidence="2">Uncharacterized protein</fullName>
    </submittedName>
</protein>
<feature type="coiled-coil region" evidence="1">
    <location>
        <begin position="7"/>
        <end position="34"/>
    </location>
</feature>